<organism evidence="2 3">
    <name type="scientific">Schistosoma mekongi</name>
    <name type="common">Parasitic worm</name>
    <dbReference type="NCBI Taxonomy" id="38744"/>
    <lineage>
        <taxon>Eukaryota</taxon>
        <taxon>Metazoa</taxon>
        <taxon>Spiralia</taxon>
        <taxon>Lophotrochozoa</taxon>
        <taxon>Platyhelminthes</taxon>
        <taxon>Trematoda</taxon>
        <taxon>Digenea</taxon>
        <taxon>Strigeidida</taxon>
        <taxon>Schistosomatoidea</taxon>
        <taxon>Schistosomatidae</taxon>
        <taxon>Schistosoma</taxon>
    </lineage>
</organism>
<feature type="domain" description="Peptidase M13 N-terminal" evidence="1">
    <location>
        <begin position="45"/>
        <end position="299"/>
    </location>
</feature>
<dbReference type="PROSITE" id="PS51885">
    <property type="entry name" value="NEPRILYSIN"/>
    <property type="match status" value="1"/>
</dbReference>
<dbReference type="Gene3D" id="1.10.1380.10">
    <property type="entry name" value="Neutral endopeptidase , domain2"/>
    <property type="match status" value="1"/>
</dbReference>
<dbReference type="GO" id="GO:0006508">
    <property type="term" value="P:proteolysis"/>
    <property type="evidence" value="ECO:0007669"/>
    <property type="project" value="InterPro"/>
</dbReference>
<dbReference type="InterPro" id="IPR008753">
    <property type="entry name" value="Peptidase_M13_N"/>
</dbReference>
<dbReference type="InterPro" id="IPR000718">
    <property type="entry name" value="Peptidase_M13"/>
</dbReference>
<dbReference type="EMBL" id="JALJAT010000001">
    <property type="protein sequence ID" value="KAK4475500.1"/>
    <property type="molecule type" value="Genomic_DNA"/>
</dbReference>
<evidence type="ECO:0000313" key="3">
    <source>
        <dbReference type="Proteomes" id="UP001292079"/>
    </source>
</evidence>
<dbReference type="Proteomes" id="UP001292079">
    <property type="component" value="Unassembled WGS sequence"/>
</dbReference>
<dbReference type="AlphaFoldDB" id="A0AAE1ZKE7"/>
<keyword evidence="3" id="KW-1185">Reference proteome</keyword>
<reference evidence="2" key="1">
    <citation type="submission" date="2022-04" db="EMBL/GenBank/DDBJ databases">
        <authorList>
            <person name="Xu L."/>
            <person name="Lv Z."/>
        </authorList>
    </citation>
    <scope>NUCLEOTIDE SEQUENCE</scope>
    <source>
        <strain evidence="2">LV_2022a</strain>
    </source>
</reference>
<proteinExistence type="predicted"/>
<evidence type="ECO:0000313" key="2">
    <source>
        <dbReference type="EMBL" id="KAK4475500.1"/>
    </source>
</evidence>
<dbReference type="InterPro" id="IPR042089">
    <property type="entry name" value="Peptidase_M13_dom_2"/>
</dbReference>
<sequence>MTFIISLLIASFGLTLTTITISIFALTNKQATNNTLNGLQLQNVCNDFYEVACSHWKEANPLSNETKSMTTFDQVEMNINKFFWRIISDNSYSTGDSRLQAARTFYKSCTDSRNLDTMRSTYYRLINEYFGEWEIIPSTLQRINITNGSVPNIDNMNLTDFYLPIVRQTGQSYLFSLSINAKRLAINIAPGSLPVDVNSNSTEFEQRYYRTASELGVPESEKRKLTDAFEMMQELTRNTDVSESFAYFGLRRYVTFAELNSICPQIKWSYVFEKVLQETGYVNYTNLPINIESEELLERRCTQYDLAAQRNKRLNLSLFFRFKVIQER</sequence>
<protein>
    <recommendedName>
        <fullName evidence="1">Peptidase M13 N-terminal domain-containing protein</fullName>
    </recommendedName>
</protein>
<accession>A0AAE1ZKE7</accession>
<evidence type="ECO:0000259" key="1">
    <source>
        <dbReference type="Pfam" id="PF05649"/>
    </source>
</evidence>
<comment type="caution">
    <text evidence="2">The sequence shown here is derived from an EMBL/GenBank/DDBJ whole genome shotgun (WGS) entry which is preliminary data.</text>
</comment>
<dbReference type="Pfam" id="PF05649">
    <property type="entry name" value="Peptidase_M13_N"/>
    <property type="match status" value="1"/>
</dbReference>
<dbReference type="SUPFAM" id="SSF55486">
    <property type="entry name" value="Metalloproteases ('zincins'), catalytic domain"/>
    <property type="match status" value="1"/>
</dbReference>
<reference evidence="2" key="2">
    <citation type="journal article" date="2023" name="Infect Dis Poverty">
        <title>Chromosome-scale genome of the human blood fluke Schistosoma mekongi and its implications for public health.</title>
        <authorList>
            <person name="Zhou M."/>
            <person name="Xu L."/>
            <person name="Xu D."/>
            <person name="Chen W."/>
            <person name="Khan J."/>
            <person name="Hu Y."/>
            <person name="Huang H."/>
            <person name="Wei H."/>
            <person name="Zhang Y."/>
            <person name="Chusongsang P."/>
            <person name="Tanasarnprasert K."/>
            <person name="Hu X."/>
            <person name="Limpanont Y."/>
            <person name="Lv Z."/>
        </authorList>
    </citation>
    <scope>NUCLEOTIDE SEQUENCE</scope>
    <source>
        <strain evidence="2">LV_2022a</strain>
    </source>
</reference>
<dbReference type="GO" id="GO:0004222">
    <property type="term" value="F:metalloendopeptidase activity"/>
    <property type="evidence" value="ECO:0007669"/>
    <property type="project" value="InterPro"/>
</dbReference>
<name>A0AAE1ZKE7_SCHME</name>
<gene>
    <name evidence="2" type="ORF">MN116_002549</name>
</gene>